<reference evidence="2" key="2">
    <citation type="journal article" date="2021" name="Microbiome">
        <title>Successional dynamics and alternative stable states in a saline activated sludge microbial community over 9 years.</title>
        <authorList>
            <person name="Wang Y."/>
            <person name="Ye J."/>
            <person name="Ju F."/>
            <person name="Liu L."/>
            <person name="Boyd J.A."/>
            <person name="Deng Y."/>
            <person name="Parks D.H."/>
            <person name="Jiang X."/>
            <person name="Yin X."/>
            <person name="Woodcroft B.J."/>
            <person name="Tyson G.W."/>
            <person name="Hugenholtz P."/>
            <person name="Polz M.F."/>
            <person name="Zhang T."/>
        </authorList>
    </citation>
    <scope>NUCLEOTIDE SEQUENCE</scope>
    <source>
        <strain evidence="2">HKST-UBA03</strain>
    </source>
</reference>
<dbReference type="InterPro" id="IPR048846">
    <property type="entry name" value="PaaX-like_central"/>
</dbReference>
<sequence length="239" mass="27507">MSPNVYHESSVRHSVNSLCNDAMLQKELKDSISYISVTTKGRKDILDRYEILDRPVQPKPLNALNDWWMITFDVPEDKRSIRDALRDSLVRFGFTPWQKSLYVYPRGTSRDSEIVNNFWVKEYQPYISLMNVTDVVSKPLISDTVMESYDLSDKVKRAHELMLAARDHSKKLKSRALNNKQFNTVLLNARVVAKDIYQLINDISFVPPQLITQLNLTGLVKIYDSLIASILSTYEGSNS</sequence>
<dbReference type="EMBL" id="JAGQKZ010000010">
    <property type="protein sequence ID" value="MCA9391909.1"/>
    <property type="molecule type" value="Genomic_DNA"/>
</dbReference>
<reference evidence="2" key="1">
    <citation type="submission" date="2020-04" db="EMBL/GenBank/DDBJ databases">
        <authorList>
            <person name="Zhang T."/>
        </authorList>
    </citation>
    <scope>NUCLEOTIDE SEQUENCE</scope>
    <source>
        <strain evidence="2">HKST-UBA03</strain>
    </source>
</reference>
<evidence type="ECO:0000313" key="2">
    <source>
        <dbReference type="EMBL" id="MCA9391909.1"/>
    </source>
</evidence>
<name>A0A955LK16_UNCKA</name>
<dbReference type="Pfam" id="PF20803">
    <property type="entry name" value="PaaX_M"/>
    <property type="match status" value="1"/>
</dbReference>
<comment type="caution">
    <text evidence="2">The sequence shown here is derived from an EMBL/GenBank/DDBJ whole genome shotgun (WGS) entry which is preliminary data.</text>
</comment>
<gene>
    <name evidence="2" type="ORF">KC614_01750</name>
</gene>
<accession>A0A955LK16</accession>
<proteinExistence type="predicted"/>
<dbReference type="Proteomes" id="UP000751518">
    <property type="component" value="Unassembled WGS sequence"/>
</dbReference>
<evidence type="ECO:0000313" key="3">
    <source>
        <dbReference type="Proteomes" id="UP000751518"/>
    </source>
</evidence>
<dbReference type="AlphaFoldDB" id="A0A955LK16"/>
<evidence type="ECO:0000259" key="1">
    <source>
        <dbReference type="Pfam" id="PF20803"/>
    </source>
</evidence>
<dbReference type="Gene3D" id="3.30.70.2650">
    <property type="match status" value="1"/>
</dbReference>
<protein>
    <recommendedName>
        <fullName evidence="1">Transcriptional repressor PaaX-like central Cas2-like domain-containing protein</fullName>
    </recommendedName>
</protein>
<feature type="domain" description="Transcriptional repressor PaaX-like central Cas2-like" evidence="1">
    <location>
        <begin position="66"/>
        <end position="110"/>
    </location>
</feature>
<organism evidence="2 3">
    <name type="scientific">candidate division WWE3 bacterium</name>
    <dbReference type="NCBI Taxonomy" id="2053526"/>
    <lineage>
        <taxon>Bacteria</taxon>
        <taxon>Katanobacteria</taxon>
    </lineage>
</organism>